<dbReference type="SUPFAM" id="SSF53474">
    <property type="entry name" value="alpha/beta-Hydrolases"/>
    <property type="match status" value="1"/>
</dbReference>
<organism evidence="2 3">
    <name type="scientific">Chromohalobacter canadensis</name>
    <dbReference type="NCBI Taxonomy" id="141389"/>
    <lineage>
        <taxon>Bacteria</taxon>
        <taxon>Pseudomonadati</taxon>
        <taxon>Pseudomonadota</taxon>
        <taxon>Gammaproteobacteria</taxon>
        <taxon>Oceanospirillales</taxon>
        <taxon>Halomonadaceae</taxon>
        <taxon>Chromohalobacter</taxon>
    </lineage>
</organism>
<name>A0A285VGI7_9GAMM</name>
<sequence length="293" mass="33023">MFDGFREFDIEVENGFVIHGVIGGEGPPLLLLHGHPQTHVIWHRLAPRLAERYTVVATDLRGYGDSGKPEGDNRHLNYSKRRMALDQVAVMQALGYERFFLCGHDRGGRVAHRLALDHAERVERLMVLDIAPTLAMYEATDLAFATAYWHWFFLIQPKPLPESWIEAAPSDYVTRIMGSRHAGLEPFDPQAIAEYQRCLALPGAAHGLCEDYRASRTIDLEHDRADRDAGRHLSVPLKVLWGEFGTIERCFDALAEWRAVSGASVEGGTLPCGHYLPEEAPDAIFHQLIDFMR</sequence>
<evidence type="ECO:0000313" key="3">
    <source>
        <dbReference type="Proteomes" id="UP000219023"/>
    </source>
</evidence>
<dbReference type="InterPro" id="IPR000073">
    <property type="entry name" value="AB_hydrolase_1"/>
</dbReference>
<dbReference type="Gene3D" id="3.40.50.1820">
    <property type="entry name" value="alpha/beta hydrolase"/>
    <property type="match status" value="1"/>
</dbReference>
<accession>A0A285VGI7</accession>
<reference evidence="2 3" key="1">
    <citation type="submission" date="2017-08" db="EMBL/GenBank/DDBJ databases">
        <authorList>
            <person name="de Groot N.N."/>
        </authorList>
    </citation>
    <scope>NUCLEOTIDE SEQUENCE [LARGE SCALE GENOMIC DNA]</scope>
    <source>
        <strain evidence="2 3">USBA 855</strain>
    </source>
</reference>
<dbReference type="EMBL" id="OBQJ01000002">
    <property type="protein sequence ID" value="SOC53204.1"/>
    <property type="molecule type" value="Genomic_DNA"/>
</dbReference>
<feature type="domain" description="AB hydrolase-1" evidence="1">
    <location>
        <begin position="27"/>
        <end position="160"/>
    </location>
</feature>
<gene>
    <name evidence="2" type="ORF">SAMN05421509_102233</name>
</gene>
<evidence type="ECO:0000313" key="2">
    <source>
        <dbReference type="EMBL" id="SOC53204.1"/>
    </source>
</evidence>
<dbReference type="AlphaFoldDB" id="A0A285VGI7"/>
<dbReference type="OrthoDB" id="9780765at2"/>
<dbReference type="PRINTS" id="PR00111">
    <property type="entry name" value="ABHYDROLASE"/>
</dbReference>
<proteinExistence type="predicted"/>
<dbReference type="PANTHER" id="PTHR43329">
    <property type="entry name" value="EPOXIDE HYDROLASE"/>
    <property type="match status" value="1"/>
</dbReference>
<dbReference type="RefSeq" id="WP_097022019.1">
    <property type="nucleotide sequence ID" value="NZ_OBQJ01000002.1"/>
</dbReference>
<protein>
    <submittedName>
        <fullName evidence="2">Haloacetate dehalogenase</fullName>
    </submittedName>
</protein>
<evidence type="ECO:0000259" key="1">
    <source>
        <dbReference type="Pfam" id="PF00561"/>
    </source>
</evidence>
<dbReference type="Pfam" id="PF00561">
    <property type="entry name" value="Abhydrolase_1"/>
    <property type="match status" value="1"/>
</dbReference>
<dbReference type="InterPro" id="IPR029058">
    <property type="entry name" value="AB_hydrolase_fold"/>
</dbReference>
<dbReference type="Proteomes" id="UP000219023">
    <property type="component" value="Unassembled WGS sequence"/>
</dbReference>